<dbReference type="CDD" id="cd05006">
    <property type="entry name" value="SIS_GmhA"/>
    <property type="match status" value="1"/>
</dbReference>
<dbReference type="PANTHER" id="PTHR30390">
    <property type="entry name" value="SEDOHEPTULOSE 7-PHOSPHATE ISOMERASE / DNAA INITIATOR-ASSOCIATING FACTOR FOR REPLICATION INITIATION"/>
    <property type="match status" value="1"/>
</dbReference>
<dbReference type="Pfam" id="PF13580">
    <property type="entry name" value="SIS_2"/>
    <property type="match status" value="1"/>
</dbReference>
<dbReference type="PANTHER" id="PTHR30390:SF8">
    <property type="entry name" value="SUGAR ISOMERASE (SIS)"/>
    <property type="match status" value="1"/>
</dbReference>
<dbReference type="InterPro" id="IPR050099">
    <property type="entry name" value="SIS_GmhA/DiaA_subfam"/>
</dbReference>
<accession>A0A927IJ37</accession>
<dbReference type="SUPFAM" id="SSF53697">
    <property type="entry name" value="SIS domain"/>
    <property type="match status" value="1"/>
</dbReference>
<dbReference type="GO" id="GO:0097367">
    <property type="term" value="F:carbohydrate derivative binding"/>
    <property type="evidence" value="ECO:0007669"/>
    <property type="project" value="InterPro"/>
</dbReference>
<sequence length="189" mass="20444">MNSLSSSYAAKLTQVIQSYDWTQVDALAETLFECWQKRRIVFLCGNGGSAANASHLANDFLYGTNPQGRALRVLPLTDNASIITCLGNDTGYENIYSHQLKTQATPDDVLIAFSGSGNSPNVVKALETAQGLGMKTSAILGFDGGKCLEMVDQAIHFPIDDMQIAEDLQQTVGHMLTLSLREKIQAATK</sequence>
<dbReference type="InterPro" id="IPR035461">
    <property type="entry name" value="GmhA/DiaA"/>
</dbReference>
<dbReference type="RefSeq" id="WP_191618511.1">
    <property type="nucleotide sequence ID" value="NZ_JACYFG010000041.1"/>
</dbReference>
<protein>
    <submittedName>
        <fullName evidence="2">SIS domain-containing protein</fullName>
    </submittedName>
</protein>
<gene>
    <name evidence="2" type="ORF">IEN85_18045</name>
</gene>
<dbReference type="EMBL" id="JACYFG010000041">
    <property type="protein sequence ID" value="MBD5781408.1"/>
    <property type="molecule type" value="Genomic_DNA"/>
</dbReference>
<dbReference type="Gene3D" id="3.40.50.10490">
    <property type="entry name" value="Glucose-6-phosphate isomerase like protein, domain 1"/>
    <property type="match status" value="1"/>
</dbReference>
<dbReference type="PROSITE" id="PS51464">
    <property type="entry name" value="SIS"/>
    <property type="match status" value="1"/>
</dbReference>
<keyword evidence="3" id="KW-1185">Reference proteome</keyword>
<proteinExistence type="predicted"/>
<reference evidence="2" key="1">
    <citation type="submission" date="2020-09" db="EMBL/GenBank/DDBJ databases">
        <title>Pelagicoccus enzymogenes sp. nov. with an EPS production, isolated from marine sediment.</title>
        <authorList>
            <person name="Feng X."/>
        </authorList>
    </citation>
    <scope>NUCLEOTIDE SEQUENCE</scope>
    <source>
        <strain evidence="2">NFK12</strain>
    </source>
</reference>
<dbReference type="AlphaFoldDB" id="A0A927IJ37"/>
<evidence type="ECO:0000313" key="2">
    <source>
        <dbReference type="EMBL" id="MBD5781408.1"/>
    </source>
</evidence>
<dbReference type="Proteomes" id="UP000622317">
    <property type="component" value="Unassembled WGS sequence"/>
</dbReference>
<feature type="domain" description="SIS" evidence="1">
    <location>
        <begin position="27"/>
        <end position="186"/>
    </location>
</feature>
<dbReference type="InterPro" id="IPR046348">
    <property type="entry name" value="SIS_dom_sf"/>
</dbReference>
<organism evidence="2 3">
    <name type="scientific">Pelagicoccus enzymogenes</name>
    <dbReference type="NCBI Taxonomy" id="2773457"/>
    <lineage>
        <taxon>Bacteria</taxon>
        <taxon>Pseudomonadati</taxon>
        <taxon>Verrucomicrobiota</taxon>
        <taxon>Opitutia</taxon>
        <taxon>Puniceicoccales</taxon>
        <taxon>Pelagicoccaceae</taxon>
        <taxon>Pelagicoccus</taxon>
    </lineage>
</organism>
<comment type="caution">
    <text evidence="2">The sequence shown here is derived from an EMBL/GenBank/DDBJ whole genome shotgun (WGS) entry which is preliminary data.</text>
</comment>
<evidence type="ECO:0000313" key="3">
    <source>
        <dbReference type="Proteomes" id="UP000622317"/>
    </source>
</evidence>
<dbReference type="InterPro" id="IPR001347">
    <property type="entry name" value="SIS_dom"/>
</dbReference>
<evidence type="ECO:0000259" key="1">
    <source>
        <dbReference type="PROSITE" id="PS51464"/>
    </source>
</evidence>
<name>A0A927IJ37_9BACT</name>
<dbReference type="GO" id="GO:1901135">
    <property type="term" value="P:carbohydrate derivative metabolic process"/>
    <property type="evidence" value="ECO:0007669"/>
    <property type="project" value="InterPro"/>
</dbReference>